<name>A0A7C9PP12_9MICO</name>
<keyword evidence="3" id="KW-1185">Reference proteome</keyword>
<proteinExistence type="predicted"/>
<feature type="domain" description="Helix-turn-helix" evidence="1">
    <location>
        <begin position="88"/>
        <end position="136"/>
    </location>
</feature>
<dbReference type="AlphaFoldDB" id="A0A7C9PP12"/>
<comment type="caution">
    <text evidence="2">The sequence shown here is derived from an EMBL/GenBank/DDBJ whole genome shotgun (WGS) entry which is preliminary data.</text>
</comment>
<dbReference type="RefSeq" id="WP_163474026.1">
    <property type="nucleotide sequence ID" value="NZ_JAAGWZ010000003.1"/>
</dbReference>
<dbReference type="GO" id="GO:0003677">
    <property type="term" value="F:DNA binding"/>
    <property type="evidence" value="ECO:0007669"/>
    <property type="project" value="InterPro"/>
</dbReference>
<dbReference type="NCBIfam" id="TIGR01764">
    <property type="entry name" value="excise"/>
    <property type="match status" value="1"/>
</dbReference>
<dbReference type="Pfam" id="PF12728">
    <property type="entry name" value="HTH_17"/>
    <property type="match status" value="1"/>
</dbReference>
<organism evidence="2 3">
    <name type="scientific">Galbitalea soli</name>
    <dbReference type="NCBI Taxonomy" id="1268042"/>
    <lineage>
        <taxon>Bacteria</taxon>
        <taxon>Bacillati</taxon>
        <taxon>Actinomycetota</taxon>
        <taxon>Actinomycetes</taxon>
        <taxon>Micrococcales</taxon>
        <taxon>Microbacteriaceae</taxon>
        <taxon>Galbitalea</taxon>
    </lineage>
</organism>
<dbReference type="InterPro" id="IPR010093">
    <property type="entry name" value="SinI_DNA-bd"/>
</dbReference>
<protein>
    <submittedName>
        <fullName evidence="2">Helix-turn-helix domain-containing protein</fullName>
    </submittedName>
</protein>
<evidence type="ECO:0000259" key="1">
    <source>
        <dbReference type="Pfam" id="PF12728"/>
    </source>
</evidence>
<evidence type="ECO:0000313" key="2">
    <source>
        <dbReference type="EMBL" id="NEM91967.1"/>
    </source>
</evidence>
<sequence length="172" mass="19303">MDAITRTASIRKTRTYLPDRDRQQELVDFANVIQHIEEYLAAHSSHAALVDPEGNARPIPDEIFRALEQVANALANGNGVTVAPYRMLMTTQQAADFLGISRPTFVKLLEQREIAFELRGRHRKVALRDVVDYQERFRRERGAALDALAHAGQDSVTVNSGPPILDRKGSRD</sequence>
<reference evidence="2 3" key="1">
    <citation type="journal article" date="2014" name="Int. J. Syst. Evol. Microbiol.">
        <title>Description of Galbitalea soli gen. nov., sp. nov., and Frondihabitans sucicola sp. nov.</title>
        <authorList>
            <person name="Kim S.J."/>
            <person name="Lim J.M."/>
            <person name="Ahn J.H."/>
            <person name="Weon H.Y."/>
            <person name="Hamada M."/>
            <person name="Suzuki K."/>
            <person name="Ahn T.Y."/>
            <person name="Kwon S.W."/>
        </authorList>
    </citation>
    <scope>NUCLEOTIDE SEQUENCE [LARGE SCALE GENOMIC DNA]</scope>
    <source>
        <strain evidence="2 3">NBRC 108727</strain>
    </source>
</reference>
<dbReference type="InterPro" id="IPR041657">
    <property type="entry name" value="HTH_17"/>
</dbReference>
<evidence type="ECO:0000313" key="3">
    <source>
        <dbReference type="Proteomes" id="UP000479756"/>
    </source>
</evidence>
<gene>
    <name evidence="2" type="ORF">G3T37_11435</name>
</gene>
<dbReference type="EMBL" id="JAAGWZ010000003">
    <property type="protein sequence ID" value="NEM91967.1"/>
    <property type="molecule type" value="Genomic_DNA"/>
</dbReference>
<accession>A0A7C9PP12</accession>
<dbReference type="Proteomes" id="UP000479756">
    <property type="component" value="Unassembled WGS sequence"/>
</dbReference>